<protein>
    <submittedName>
        <fullName evidence="2">Fibronectin type III domain-containing protein</fullName>
    </submittedName>
</protein>
<sequence>MQFPADEEGVVELGHKMSAGLKANADIFPAPPVSPLELDEALTTHAARQEAAVAAQSALAQVLEAKNDSLESVADRIRNNLRYAEHTVDFNDAKLKSIGWGGRAEKTPLATPGQPMELMIAEEGDDWISLKWKRPVTGGKVAGYKVLYRERPETKWKVADMAMTTEATLRDQPRGKEIEYGVIAVNKTGEGQMSSIVMVVL</sequence>
<accession>A0A450RUR7</accession>
<proteinExistence type="predicted"/>
<dbReference type="InterPro" id="IPR013783">
    <property type="entry name" value="Ig-like_fold"/>
</dbReference>
<dbReference type="SMART" id="SM00060">
    <property type="entry name" value="FN3"/>
    <property type="match status" value="1"/>
</dbReference>
<organism evidence="2">
    <name type="scientific">Candidatus Kentrum sp. DK</name>
    <dbReference type="NCBI Taxonomy" id="2126562"/>
    <lineage>
        <taxon>Bacteria</taxon>
        <taxon>Pseudomonadati</taxon>
        <taxon>Pseudomonadota</taxon>
        <taxon>Gammaproteobacteria</taxon>
        <taxon>Candidatus Kentrum</taxon>
    </lineage>
</organism>
<reference evidence="2" key="1">
    <citation type="submission" date="2019-02" db="EMBL/GenBank/DDBJ databases">
        <authorList>
            <person name="Gruber-Vodicka R. H."/>
            <person name="Seah K. B. B."/>
        </authorList>
    </citation>
    <scope>NUCLEOTIDE SEQUENCE</scope>
    <source>
        <strain evidence="2">BECK_DK161</strain>
    </source>
</reference>
<dbReference type="EMBL" id="CAADEY010000002">
    <property type="protein sequence ID" value="VFJ42879.1"/>
    <property type="molecule type" value="Genomic_DNA"/>
</dbReference>
<dbReference type="InterPro" id="IPR003961">
    <property type="entry name" value="FN3_dom"/>
</dbReference>
<dbReference type="Gene3D" id="2.60.40.10">
    <property type="entry name" value="Immunoglobulins"/>
    <property type="match status" value="1"/>
</dbReference>
<dbReference type="SUPFAM" id="SSF49265">
    <property type="entry name" value="Fibronectin type III"/>
    <property type="match status" value="1"/>
</dbReference>
<evidence type="ECO:0000313" key="2">
    <source>
        <dbReference type="EMBL" id="VFJ42879.1"/>
    </source>
</evidence>
<dbReference type="InterPro" id="IPR036116">
    <property type="entry name" value="FN3_sf"/>
</dbReference>
<gene>
    <name evidence="2" type="ORF">BECKDK2373C_GA0170839_100276</name>
</gene>
<dbReference type="CDD" id="cd00063">
    <property type="entry name" value="FN3"/>
    <property type="match status" value="1"/>
</dbReference>
<feature type="domain" description="Fibronectin type-III" evidence="1">
    <location>
        <begin position="114"/>
        <end position="201"/>
    </location>
</feature>
<dbReference type="PROSITE" id="PS50853">
    <property type="entry name" value="FN3"/>
    <property type="match status" value="1"/>
</dbReference>
<dbReference type="AlphaFoldDB" id="A0A450RUR7"/>
<evidence type="ECO:0000259" key="1">
    <source>
        <dbReference type="PROSITE" id="PS50853"/>
    </source>
</evidence>
<dbReference type="Pfam" id="PF00041">
    <property type="entry name" value="fn3"/>
    <property type="match status" value="1"/>
</dbReference>
<name>A0A450RUR7_9GAMM</name>